<evidence type="ECO:0000313" key="3">
    <source>
        <dbReference type="Proteomes" id="UP000528457"/>
    </source>
</evidence>
<dbReference type="RefSeq" id="WP_166843720.1">
    <property type="nucleotide sequence ID" value="NZ_JAAONY010000003.1"/>
</dbReference>
<reference evidence="2 3" key="1">
    <citation type="submission" date="2020-08" db="EMBL/GenBank/DDBJ databases">
        <title>Genomic Encyclopedia of Type Strains, Phase IV (KMG-IV): sequencing the most valuable type-strain genomes for metagenomic binning, comparative biology and taxonomic classification.</title>
        <authorList>
            <person name="Goeker M."/>
        </authorList>
    </citation>
    <scope>NUCLEOTIDE SEQUENCE [LARGE SCALE GENOMIC DNA]</scope>
    <source>
        <strain evidence="2 3">DSM 22368</strain>
    </source>
</reference>
<keyword evidence="1" id="KW-0472">Membrane</keyword>
<dbReference type="AlphaFoldDB" id="A0A7X0MX71"/>
<dbReference type="InParanoid" id="A0A7X0MX71"/>
<name>A0A7X0MX71_9GAMM</name>
<gene>
    <name evidence="2" type="ORF">HNR48_003475</name>
</gene>
<evidence type="ECO:0008006" key="4">
    <source>
        <dbReference type="Google" id="ProtNLM"/>
    </source>
</evidence>
<sequence>MKKFYNSLNNFERSGLFVSLSIVITLLAFWLLYKPASHFTVSLENISSERLNVIIRGDTAYIIAKIPERHFSSETELHPQNASSINRLSARMGDFEYRVFSADANYEMVLLPYEKYRYQSISCQNLVVIPEQFLHRGRYLDGGIKCNEARDRWKRDNLVYNLDGESQSEFIADLYTPGFKINENEIRIEL</sequence>
<evidence type="ECO:0000313" key="2">
    <source>
        <dbReference type="EMBL" id="MBB6523173.1"/>
    </source>
</evidence>
<dbReference type="Proteomes" id="UP000528457">
    <property type="component" value="Unassembled WGS sequence"/>
</dbReference>
<evidence type="ECO:0000256" key="1">
    <source>
        <dbReference type="SAM" id="Phobius"/>
    </source>
</evidence>
<proteinExistence type="predicted"/>
<keyword evidence="1" id="KW-1133">Transmembrane helix</keyword>
<dbReference type="EMBL" id="JACHHT010000003">
    <property type="protein sequence ID" value="MBB6523173.1"/>
    <property type="molecule type" value="Genomic_DNA"/>
</dbReference>
<feature type="transmembrane region" description="Helical" evidence="1">
    <location>
        <begin position="15"/>
        <end position="33"/>
    </location>
</feature>
<protein>
    <recommendedName>
        <fullName evidence="4">GDYXXLXY protein</fullName>
    </recommendedName>
</protein>
<comment type="caution">
    <text evidence="2">The sequence shown here is derived from an EMBL/GenBank/DDBJ whole genome shotgun (WGS) entry which is preliminary data.</text>
</comment>
<organism evidence="2 3">
    <name type="scientific">Pseudoteredinibacter isoporae</name>
    <dbReference type="NCBI Taxonomy" id="570281"/>
    <lineage>
        <taxon>Bacteria</taxon>
        <taxon>Pseudomonadati</taxon>
        <taxon>Pseudomonadota</taxon>
        <taxon>Gammaproteobacteria</taxon>
        <taxon>Cellvibrionales</taxon>
        <taxon>Cellvibrionaceae</taxon>
        <taxon>Pseudoteredinibacter</taxon>
    </lineage>
</organism>
<keyword evidence="3" id="KW-1185">Reference proteome</keyword>
<accession>A0A7X0MX71</accession>
<keyword evidence="1" id="KW-0812">Transmembrane</keyword>